<feature type="compositionally biased region" description="Low complexity" evidence="1">
    <location>
        <begin position="83"/>
        <end position="98"/>
    </location>
</feature>
<sequence length="185" mass="18818">MLPQVADLDLGEQGLDLGDELEHNLEISGNQDSGIDGEPLELGLGVNQDLEVGLQVYEHLNERIDVDVGLGDDVGCALTLASTSTTTSTRAPTTTETESPPPGAPVTWPDGLLSVVHGVGRLMGGMLADGTLTVGRLTGGTDGEPEPSQGHGSLRLSTGAATAEPAASTARAALKNFIVAVRVGG</sequence>
<protein>
    <submittedName>
        <fullName evidence="2">53beb85d-d095-4ee2-b180-fe3331a2c062</fullName>
    </submittedName>
</protein>
<reference evidence="2 3" key="1">
    <citation type="submission" date="2018-04" db="EMBL/GenBank/DDBJ databases">
        <authorList>
            <person name="Huttner S."/>
            <person name="Dainat J."/>
        </authorList>
    </citation>
    <scope>NUCLEOTIDE SEQUENCE [LARGE SCALE GENOMIC DNA]</scope>
</reference>
<evidence type="ECO:0000256" key="1">
    <source>
        <dbReference type="SAM" id="MobiDB-lite"/>
    </source>
</evidence>
<accession>A0A3S5CX54</accession>
<evidence type="ECO:0000313" key="2">
    <source>
        <dbReference type="EMBL" id="SPQ23102.1"/>
    </source>
</evidence>
<feature type="region of interest" description="Disordered" evidence="1">
    <location>
        <begin position="135"/>
        <end position="162"/>
    </location>
</feature>
<gene>
    <name evidence="2" type="ORF">TT172_LOCUS5521</name>
</gene>
<dbReference type="EMBL" id="OUUZ01000009">
    <property type="protein sequence ID" value="SPQ23102.1"/>
    <property type="molecule type" value="Genomic_DNA"/>
</dbReference>
<name>A0A3S5CX54_9PEZI</name>
<dbReference type="AlphaFoldDB" id="A0A3S5CX54"/>
<organism evidence="2 3">
    <name type="scientific">Thermothielavioides terrestris</name>
    <dbReference type="NCBI Taxonomy" id="2587410"/>
    <lineage>
        <taxon>Eukaryota</taxon>
        <taxon>Fungi</taxon>
        <taxon>Dikarya</taxon>
        <taxon>Ascomycota</taxon>
        <taxon>Pezizomycotina</taxon>
        <taxon>Sordariomycetes</taxon>
        <taxon>Sordariomycetidae</taxon>
        <taxon>Sordariales</taxon>
        <taxon>Chaetomiaceae</taxon>
        <taxon>Thermothielavioides</taxon>
    </lineage>
</organism>
<evidence type="ECO:0000313" key="3">
    <source>
        <dbReference type="Proteomes" id="UP000289323"/>
    </source>
</evidence>
<proteinExistence type="predicted"/>
<feature type="region of interest" description="Disordered" evidence="1">
    <location>
        <begin position="83"/>
        <end position="109"/>
    </location>
</feature>
<dbReference type="Proteomes" id="UP000289323">
    <property type="component" value="Unassembled WGS sequence"/>
</dbReference>